<dbReference type="Proteomes" id="UP001488805">
    <property type="component" value="Unassembled WGS sequence"/>
</dbReference>
<organism evidence="2 3">
    <name type="scientific">Zoarces viviparus</name>
    <name type="common">Viviparous eelpout</name>
    <name type="synonym">Blennius viviparus</name>
    <dbReference type="NCBI Taxonomy" id="48416"/>
    <lineage>
        <taxon>Eukaryota</taxon>
        <taxon>Metazoa</taxon>
        <taxon>Chordata</taxon>
        <taxon>Craniata</taxon>
        <taxon>Vertebrata</taxon>
        <taxon>Euteleostomi</taxon>
        <taxon>Actinopterygii</taxon>
        <taxon>Neopterygii</taxon>
        <taxon>Teleostei</taxon>
        <taxon>Neoteleostei</taxon>
        <taxon>Acanthomorphata</taxon>
        <taxon>Eupercaria</taxon>
        <taxon>Perciformes</taxon>
        <taxon>Cottioidei</taxon>
        <taxon>Zoarcales</taxon>
        <taxon>Zoarcidae</taxon>
        <taxon>Zoarcinae</taxon>
        <taxon>Zoarces</taxon>
    </lineage>
</organism>
<dbReference type="EMBL" id="JBCEZU010000089">
    <property type="protein sequence ID" value="KAK9531924.1"/>
    <property type="molecule type" value="Genomic_DNA"/>
</dbReference>
<feature type="region of interest" description="Disordered" evidence="1">
    <location>
        <begin position="1"/>
        <end position="30"/>
    </location>
</feature>
<protein>
    <submittedName>
        <fullName evidence="2">Uncharacterized protein</fullName>
    </submittedName>
</protein>
<accession>A0AAW1FEC5</accession>
<dbReference type="AlphaFoldDB" id="A0AAW1FEC5"/>
<evidence type="ECO:0000313" key="2">
    <source>
        <dbReference type="EMBL" id="KAK9531924.1"/>
    </source>
</evidence>
<reference evidence="2 3" key="1">
    <citation type="journal article" date="2024" name="Genome Biol. Evol.">
        <title>Chromosome-level genome assembly of the viviparous eelpout Zoarces viviparus.</title>
        <authorList>
            <person name="Fuhrmann N."/>
            <person name="Brasseur M.V."/>
            <person name="Bakowski C.E."/>
            <person name="Podsiadlowski L."/>
            <person name="Prost S."/>
            <person name="Krehenwinkel H."/>
            <person name="Mayer C."/>
        </authorList>
    </citation>
    <scope>NUCLEOTIDE SEQUENCE [LARGE SCALE GENOMIC DNA]</scope>
    <source>
        <strain evidence="2">NO-MEL_2022_Ind0_liver</strain>
    </source>
</reference>
<sequence length="106" mass="11125">MQLEAGPPCSWRQVHHAAGGRSTMQLEAGPPCSWRQAHHAAGGRPTMQLEAGPPCSWSFGGFEVFNPPGQTDALDSVSSVCGDSAAGSSWEVGCSPVGSEFRGRKR</sequence>
<proteinExistence type="predicted"/>
<comment type="caution">
    <text evidence="2">The sequence shown here is derived from an EMBL/GenBank/DDBJ whole genome shotgun (WGS) entry which is preliminary data.</text>
</comment>
<evidence type="ECO:0000313" key="3">
    <source>
        <dbReference type="Proteomes" id="UP001488805"/>
    </source>
</evidence>
<keyword evidence="3" id="KW-1185">Reference proteome</keyword>
<name>A0AAW1FEC5_ZOAVI</name>
<evidence type="ECO:0000256" key="1">
    <source>
        <dbReference type="SAM" id="MobiDB-lite"/>
    </source>
</evidence>
<gene>
    <name evidence="2" type="ORF">VZT92_011315</name>
</gene>